<dbReference type="Pfam" id="PF00072">
    <property type="entry name" value="Response_reg"/>
    <property type="match status" value="1"/>
</dbReference>
<dbReference type="Pfam" id="PF00486">
    <property type="entry name" value="Trans_reg_C"/>
    <property type="match status" value="1"/>
</dbReference>
<feature type="domain" description="Response regulatory" evidence="8">
    <location>
        <begin position="12"/>
        <end position="126"/>
    </location>
</feature>
<dbReference type="GO" id="GO:0005829">
    <property type="term" value="C:cytosol"/>
    <property type="evidence" value="ECO:0007669"/>
    <property type="project" value="TreeGrafter"/>
</dbReference>
<proteinExistence type="predicted"/>
<organism evidence="10">
    <name type="scientific">hydrothermal vent metagenome</name>
    <dbReference type="NCBI Taxonomy" id="652676"/>
    <lineage>
        <taxon>unclassified sequences</taxon>
        <taxon>metagenomes</taxon>
        <taxon>ecological metagenomes</taxon>
    </lineage>
</organism>
<evidence type="ECO:0000256" key="4">
    <source>
        <dbReference type="ARBA" id="ARBA00023012"/>
    </source>
</evidence>
<dbReference type="SMART" id="SM00448">
    <property type="entry name" value="REC"/>
    <property type="match status" value="1"/>
</dbReference>
<dbReference type="InterPro" id="IPR039420">
    <property type="entry name" value="WalR-like"/>
</dbReference>
<evidence type="ECO:0000313" key="10">
    <source>
        <dbReference type="EMBL" id="VAW95328.1"/>
    </source>
</evidence>
<evidence type="ECO:0000259" key="9">
    <source>
        <dbReference type="PROSITE" id="PS51755"/>
    </source>
</evidence>
<name>A0A3B0ZPD7_9ZZZZ</name>
<evidence type="ECO:0000256" key="6">
    <source>
        <dbReference type="ARBA" id="ARBA00023125"/>
    </source>
</evidence>
<keyword evidence="3" id="KW-0597">Phosphoprotein</keyword>
<sequence>MAGITERKQIMRILLVEDDPQLGDGIRTGLQQAGHATDWLQDGQAALHSLDVENFDMVVLDLGLPRMDGISVLKKIRTAGNDVPVLILTARDTVEDRIKGLDCGADDYLVKPFDLDELCARIRALSRRHNGRSSPLINYRNIVLDPISHSLSKEGKDIILSGREFKILQTLLENTGRVLSRERIEESLFGWDDALESNATEVHIHHLRKKLGKDLIVTIRGVGYMIPKADR</sequence>
<keyword evidence="7" id="KW-0804">Transcription</keyword>
<evidence type="ECO:0000259" key="8">
    <source>
        <dbReference type="PROSITE" id="PS50110"/>
    </source>
</evidence>
<dbReference type="InterPro" id="IPR011006">
    <property type="entry name" value="CheY-like_superfamily"/>
</dbReference>
<protein>
    <submittedName>
        <fullName evidence="10">Two-component system response regulator QseB</fullName>
    </submittedName>
</protein>
<reference evidence="10" key="1">
    <citation type="submission" date="2018-06" db="EMBL/GenBank/DDBJ databases">
        <authorList>
            <person name="Zhirakovskaya E."/>
        </authorList>
    </citation>
    <scope>NUCLEOTIDE SEQUENCE</scope>
</reference>
<keyword evidence="2" id="KW-0963">Cytoplasm</keyword>
<evidence type="ECO:0000256" key="1">
    <source>
        <dbReference type="ARBA" id="ARBA00004496"/>
    </source>
</evidence>
<dbReference type="PANTHER" id="PTHR48111">
    <property type="entry name" value="REGULATOR OF RPOS"/>
    <property type="match status" value="1"/>
</dbReference>
<dbReference type="GO" id="GO:0000156">
    <property type="term" value="F:phosphorelay response regulator activity"/>
    <property type="evidence" value="ECO:0007669"/>
    <property type="project" value="TreeGrafter"/>
</dbReference>
<evidence type="ECO:0000256" key="5">
    <source>
        <dbReference type="ARBA" id="ARBA00023015"/>
    </source>
</evidence>
<dbReference type="GO" id="GO:0032993">
    <property type="term" value="C:protein-DNA complex"/>
    <property type="evidence" value="ECO:0007669"/>
    <property type="project" value="TreeGrafter"/>
</dbReference>
<dbReference type="Gene3D" id="1.10.10.10">
    <property type="entry name" value="Winged helix-like DNA-binding domain superfamily/Winged helix DNA-binding domain"/>
    <property type="match status" value="1"/>
</dbReference>
<dbReference type="InterPro" id="IPR001789">
    <property type="entry name" value="Sig_transdc_resp-reg_receiver"/>
</dbReference>
<evidence type="ECO:0000256" key="3">
    <source>
        <dbReference type="ARBA" id="ARBA00022553"/>
    </source>
</evidence>
<dbReference type="InterPro" id="IPR016032">
    <property type="entry name" value="Sig_transdc_resp-reg_C-effctor"/>
</dbReference>
<accession>A0A3B0ZPD7</accession>
<evidence type="ECO:0000256" key="7">
    <source>
        <dbReference type="ARBA" id="ARBA00023163"/>
    </source>
</evidence>
<dbReference type="PANTHER" id="PTHR48111:SF35">
    <property type="entry name" value="TRANSCRIPTIONAL REGULATORY PROTEIN QSEB"/>
    <property type="match status" value="1"/>
</dbReference>
<dbReference type="Gene3D" id="6.10.250.690">
    <property type="match status" value="1"/>
</dbReference>
<dbReference type="CDD" id="cd17624">
    <property type="entry name" value="REC_OmpR_PmrA-like"/>
    <property type="match status" value="1"/>
</dbReference>
<dbReference type="CDD" id="cd00383">
    <property type="entry name" value="trans_reg_C"/>
    <property type="match status" value="1"/>
</dbReference>
<keyword evidence="5" id="KW-0805">Transcription regulation</keyword>
<dbReference type="SMART" id="SM00862">
    <property type="entry name" value="Trans_reg_C"/>
    <property type="match status" value="1"/>
</dbReference>
<dbReference type="Gene3D" id="3.40.50.2300">
    <property type="match status" value="1"/>
</dbReference>
<dbReference type="AlphaFoldDB" id="A0A3B0ZPD7"/>
<dbReference type="InterPro" id="IPR001867">
    <property type="entry name" value="OmpR/PhoB-type_DNA-bd"/>
</dbReference>
<keyword evidence="6" id="KW-0238">DNA-binding</keyword>
<dbReference type="GO" id="GO:0006355">
    <property type="term" value="P:regulation of DNA-templated transcription"/>
    <property type="evidence" value="ECO:0007669"/>
    <property type="project" value="InterPro"/>
</dbReference>
<dbReference type="FunFam" id="3.40.50.2300:FF:000002">
    <property type="entry name" value="DNA-binding response regulator PhoP"/>
    <property type="match status" value="1"/>
</dbReference>
<dbReference type="PROSITE" id="PS50110">
    <property type="entry name" value="RESPONSE_REGULATORY"/>
    <property type="match status" value="1"/>
</dbReference>
<dbReference type="SUPFAM" id="SSF52172">
    <property type="entry name" value="CheY-like"/>
    <property type="match status" value="1"/>
</dbReference>
<evidence type="ECO:0000256" key="2">
    <source>
        <dbReference type="ARBA" id="ARBA00022490"/>
    </source>
</evidence>
<gene>
    <name evidence="10" type="ORF">MNBD_GAMMA19-1945</name>
</gene>
<keyword evidence="4" id="KW-0902">Two-component regulatory system</keyword>
<dbReference type="EMBL" id="UOFV01000054">
    <property type="protein sequence ID" value="VAW95328.1"/>
    <property type="molecule type" value="Genomic_DNA"/>
</dbReference>
<feature type="domain" description="OmpR/PhoB-type" evidence="9">
    <location>
        <begin position="134"/>
        <end position="228"/>
    </location>
</feature>
<dbReference type="InterPro" id="IPR036388">
    <property type="entry name" value="WH-like_DNA-bd_sf"/>
</dbReference>
<dbReference type="SUPFAM" id="SSF46894">
    <property type="entry name" value="C-terminal effector domain of the bipartite response regulators"/>
    <property type="match status" value="1"/>
</dbReference>
<dbReference type="GO" id="GO:0000976">
    <property type="term" value="F:transcription cis-regulatory region binding"/>
    <property type="evidence" value="ECO:0007669"/>
    <property type="project" value="TreeGrafter"/>
</dbReference>
<comment type="subcellular location">
    <subcellularLocation>
        <location evidence="1">Cytoplasm</location>
    </subcellularLocation>
</comment>
<dbReference type="PROSITE" id="PS51755">
    <property type="entry name" value="OMPR_PHOB"/>
    <property type="match status" value="1"/>
</dbReference>